<dbReference type="Proteomes" id="UP001162031">
    <property type="component" value="Unassembled WGS sequence"/>
</dbReference>
<comment type="subcellular location">
    <subcellularLocation>
        <location evidence="1">Nucleus</location>
    </subcellularLocation>
</comment>
<feature type="compositionally biased region" description="Low complexity" evidence="6">
    <location>
        <begin position="52"/>
        <end position="62"/>
    </location>
</feature>
<gene>
    <name evidence="7" type="ORF">HBR001_LOCUS6465</name>
</gene>
<feature type="compositionally biased region" description="Low complexity" evidence="6">
    <location>
        <begin position="131"/>
        <end position="145"/>
    </location>
</feature>
<feature type="compositionally biased region" description="Acidic residues" evidence="6">
    <location>
        <begin position="99"/>
        <end position="123"/>
    </location>
</feature>
<protein>
    <submittedName>
        <fullName evidence="7">Uncharacterized protein</fullName>
    </submittedName>
</protein>
<feature type="compositionally biased region" description="Basic and acidic residues" evidence="6">
    <location>
        <begin position="1"/>
        <end position="14"/>
    </location>
</feature>
<feature type="compositionally biased region" description="Low complexity" evidence="6">
    <location>
        <begin position="15"/>
        <end position="28"/>
    </location>
</feature>
<dbReference type="InterPro" id="IPR013907">
    <property type="entry name" value="Sds3"/>
</dbReference>
<dbReference type="AlphaFoldDB" id="A0AAV0UGS4"/>
<dbReference type="Pfam" id="PF08598">
    <property type="entry name" value="Sds3"/>
    <property type="match status" value="1"/>
</dbReference>
<comment type="caution">
    <text evidence="7">The sequence shown here is derived from an EMBL/GenBank/DDBJ whole genome shotgun (WGS) entry which is preliminary data.</text>
</comment>
<feature type="compositionally biased region" description="Basic and acidic residues" evidence="6">
    <location>
        <begin position="89"/>
        <end position="98"/>
    </location>
</feature>
<proteinExistence type="predicted"/>
<name>A0AAV0UGS4_HYABA</name>
<organism evidence="7 8">
    <name type="scientific">Hyaloperonospora brassicae</name>
    <name type="common">Brassica downy mildew</name>
    <name type="synonym">Peronospora brassicae</name>
    <dbReference type="NCBI Taxonomy" id="162125"/>
    <lineage>
        <taxon>Eukaryota</taxon>
        <taxon>Sar</taxon>
        <taxon>Stramenopiles</taxon>
        <taxon>Oomycota</taxon>
        <taxon>Peronosporomycetes</taxon>
        <taxon>Peronosporales</taxon>
        <taxon>Peronosporaceae</taxon>
        <taxon>Hyaloperonospora</taxon>
    </lineage>
</organism>
<reference evidence="7" key="1">
    <citation type="submission" date="2022-12" db="EMBL/GenBank/DDBJ databases">
        <authorList>
            <person name="Webb A."/>
        </authorList>
    </citation>
    <scope>NUCLEOTIDE SEQUENCE</scope>
    <source>
        <strain evidence="7">Hp1</strain>
    </source>
</reference>
<keyword evidence="2" id="KW-0678">Repressor</keyword>
<evidence type="ECO:0000256" key="1">
    <source>
        <dbReference type="ARBA" id="ARBA00004123"/>
    </source>
</evidence>
<accession>A0AAV0UGS4</accession>
<evidence type="ECO:0000313" key="8">
    <source>
        <dbReference type="Proteomes" id="UP001162031"/>
    </source>
</evidence>
<dbReference type="GO" id="GO:0005654">
    <property type="term" value="C:nucleoplasm"/>
    <property type="evidence" value="ECO:0007669"/>
    <property type="project" value="UniProtKB-ARBA"/>
</dbReference>
<dbReference type="SMART" id="SM01401">
    <property type="entry name" value="Sds3"/>
    <property type="match status" value="1"/>
</dbReference>
<dbReference type="EMBL" id="CANTFL010001260">
    <property type="protein sequence ID" value="CAI5735368.1"/>
    <property type="molecule type" value="Genomic_DNA"/>
</dbReference>
<evidence type="ECO:0000256" key="5">
    <source>
        <dbReference type="ARBA" id="ARBA00023242"/>
    </source>
</evidence>
<keyword evidence="8" id="KW-1185">Reference proteome</keyword>
<keyword evidence="5" id="KW-0539">Nucleus</keyword>
<sequence>MERLTRRDRSRDPSSDAGSATTATTSTRLRSRRSRDTRNATADSASEDADTDASSVSHSADASMRRQRRRNAPRLMKEDTRRSSSCNSDIDRRSLRSGDEEEMELEDEDEGGEEVEEMREELEDEKKLGRSMSIVSATSSTSTSSLALEPMTDEQRRERLDRHVAELEQKRKMVEDGTLAEFCRRVAAFKEERNRLLQTAELHKHLQLKNGQDLYHFEVQRAHHLWQNDRKVLKDGLLTKVDAVLMKLQREIKALSELEAAGVDTRLTSRPKRAGSTTCTEPPVSVVQDQVVSKYKTEKGSEHEEGEVVEPPLPCTKKEAVVAKRRKMNPTTTADFEDAPQLLAVEVVRSPFDDVSSDIATVVGDWKKTAQSMVACLPNEGKQPFKLERRRLFCGNYIFEDGDEVHVAMPLVHEDCTGTISSITDDAIYIKLASGQKARIFLPHLERRRCELKPLLRAKPLTGSSHSMGWSENDTFY</sequence>
<dbReference type="GO" id="GO:0010468">
    <property type="term" value="P:regulation of gene expression"/>
    <property type="evidence" value="ECO:0007669"/>
    <property type="project" value="UniProtKB-ARBA"/>
</dbReference>
<evidence type="ECO:0000256" key="2">
    <source>
        <dbReference type="ARBA" id="ARBA00022491"/>
    </source>
</evidence>
<evidence type="ECO:0000256" key="6">
    <source>
        <dbReference type="SAM" id="MobiDB-lite"/>
    </source>
</evidence>
<evidence type="ECO:0000256" key="4">
    <source>
        <dbReference type="ARBA" id="ARBA00023163"/>
    </source>
</evidence>
<evidence type="ECO:0000256" key="3">
    <source>
        <dbReference type="ARBA" id="ARBA00023015"/>
    </source>
</evidence>
<evidence type="ECO:0000313" key="7">
    <source>
        <dbReference type="EMBL" id="CAI5735368.1"/>
    </source>
</evidence>
<feature type="region of interest" description="Disordered" evidence="6">
    <location>
        <begin position="1"/>
        <end position="157"/>
    </location>
</feature>
<keyword evidence="3" id="KW-0805">Transcription regulation</keyword>
<keyword evidence="4" id="KW-0804">Transcription</keyword>